<reference evidence="1" key="1">
    <citation type="journal article" date="2014" name="Int. J. Syst. Evol. Microbiol.">
        <title>Complete genome sequence of Corynebacterium casei LMG S-19264T (=DSM 44701T), isolated from a smear-ripened cheese.</title>
        <authorList>
            <consortium name="US DOE Joint Genome Institute (JGI-PGF)"/>
            <person name="Walter F."/>
            <person name="Albersmeier A."/>
            <person name="Kalinowski J."/>
            <person name="Ruckert C."/>
        </authorList>
    </citation>
    <scope>NUCLEOTIDE SEQUENCE</scope>
    <source>
        <strain evidence="1">NBRC 112290</strain>
    </source>
</reference>
<sequence>MSRERENYRQTAKAWLVEQRRRIDNGEDIDTSTIPTPTSTQEGTAMACPITVDLNTHIIVAHDKLPEVAVTGSVATATFPDGHELPFRVGDEQSAYDLALAALAVMMHRHAEETRIGGNEFILAALFEKLGRDVDRDLIRGLAEAGVTAPRSILEEAS</sequence>
<dbReference type="Proteomes" id="UP001157161">
    <property type="component" value="Unassembled WGS sequence"/>
</dbReference>
<comment type="caution">
    <text evidence="1">The sequence shown here is derived from an EMBL/GenBank/DDBJ whole genome shotgun (WGS) entry which is preliminary data.</text>
</comment>
<protein>
    <submittedName>
        <fullName evidence="1">Uncharacterized protein</fullName>
    </submittedName>
</protein>
<evidence type="ECO:0000313" key="3">
    <source>
        <dbReference type="Proteomes" id="UP001157161"/>
    </source>
</evidence>
<proteinExistence type="predicted"/>
<accession>A0AA37XI53</accession>
<gene>
    <name evidence="1" type="ORF">GCM10025875_35160</name>
    <name evidence="2" type="ORF">GCM10025875_36150</name>
</gene>
<dbReference type="RefSeq" id="WP_284252389.1">
    <property type="nucleotide sequence ID" value="NZ_BSUM01000001.1"/>
</dbReference>
<keyword evidence="3" id="KW-1185">Reference proteome</keyword>
<name>A0AA37XI53_9MICO</name>
<evidence type="ECO:0000313" key="1">
    <source>
        <dbReference type="EMBL" id="GMA33524.1"/>
    </source>
</evidence>
<evidence type="ECO:0000313" key="2">
    <source>
        <dbReference type="EMBL" id="GMA33623.1"/>
    </source>
</evidence>
<reference evidence="1" key="2">
    <citation type="submission" date="2023-02" db="EMBL/GenBank/DDBJ databases">
        <authorList>
            <person name="Sun Q."/>
            <person name="Mori K."/>
        </authorList>
    </citation>
    <scope>NUCLEOTIDE SEQUENCE</scope>
    <source>
        <strain evidence="1">NBRC 112290</strain>
    </source>
</reference>
<dbReference type="EMBL" id="BSUM01000001">
    <property type="protein sequence ID" value="GMA33524.1"/>
    <property type="molecule type" value="Genomic_DNA"/>
</dbReference>
<dbReference type="EMBL" id="BSUM01000002">
    <property type="protein sequence ID" value="GMA33623.1"/>
    <property type="molecule type" value="Genomic_DNA"/>
</dbReference>
<organism evidence="1 3">
    <name type="scientific">Litorihabitans aurantiacus</name>
    <dbReference type="NCBI Taxonomy" id="1930061"/>
    <lineage>
        <taxon>Bacteria</taxon>
        <taxon>Bacillati</taxon>
        <taxon>Actinomycetota</taxon>
        <taxon>Actinomycetes</taxon>
        <taxon>Micrococcales</taxon>
        <taxon>Beutenbergiaceae</taxon>
        <taxon>Litorihabitans</taxon>
    </lineage>
</organism>
<dbReference type="AlphaFoldDB" id="A0AA37XI53"/>